<evidence type="ECO:0000256" key="2">
    <source>
        <dbReference type="ARBA" id="ARBA00023125"/>
    </source>
</evidence>
<proteinExistence type="predicted"/>
<dbReference type="GO" id="GO:0000976">
    <property type="term" value="F:transcription cis-regulatory region binding"/>
    <property type="evidence" value="ECO:0007669"/>
    <property type="project" value="TreeGrafter"/>
</dbReference>
<sequence length="190" mass="20824">MDANRKRILESALALFLERPFEDVTLQAIAEASGVSHQTVLNHFESKDGVAAGSAEILAHRTAAARSKAVPNNIRSIIDTLVDDYEQIGDANARWAASSERLGSLAALLDVARTNHQAWLDEMFSDHLPKSAKSRSRTVNALHAATDVYVWKLLRRDLRLGRSETQEVIETLVNGVIASSRRVPSGKRSG</sequence>
<evidence type="ECO:0000313" key="6">
    <source>
        <dbReference type="EMBL" id="OCX16568.1"/>
    </source>
</evidence>
<dbReference type="Proteomes" id="UP000094412">
    <property type="component" value="Unassembled WGS sequence"/>
</dbReference>
<dbReference type="PROSITE" id="PS50977">
    <property type="entry name" value="HTH_TETR_2"/>
    <property type="match status" value="1"/>
</dbReference>
<protein>
    <submittedName>
        <fullName evidence="6">TetR family transcriptional regulator</fullName>
    </submittedName>
</protein>
<evidence type="ECO:0000256" key="1">
    <source>
        <dbReference type="ARBA" id="ARBA00023015"/>
    </source>
</evidence>
<feature type="DNA-binding region" description="H-T-H motif" evidence="4">
    <location>
        <begin position="25"/>
        <end position="44"/>
    </location>
</feature>
<accession>A0A1C2DP65</accession>
<dbReference type="Pfam" id="PF00440">
    <property type="entry name" value="TetR_N"/>
    <property type="match status" value="1"/>
</dbReference>
<reference evidence="6 7" key="1">
    <citation type="submission" date="2016-08" db="EMBL/GenBank/DDBJ databases">
        <title>Whole genome sequence of Mesorhizobium sp. strain UASWS1009 isolated from industrial sewage.</title>
        <authorList>
            <person name="Crovadore J."/>
            <person name="Calmin G."/>
            <person name="Chablais R."/>
            <person name="Cochard B."/>
            <person name="Lefort F."/>
        </authorList>
    </citation>
    <scope>NUCLEOTIDE SEQUENCE [LARGE SCALE GENOMIC DNA]</scope>
    <source>
        <strain evidence="6 7">UASWS1009</strain>
    </source>
</reference>
<dbReference type="InterPro" id="IPR001647">
    <property type="entry name" value="HTH_TetR"/>
</dbReference>
<evidence type="ECO:0000256" key="3">
    <source>
        <dbReference type="ARBA" id="ARBA00023163"/>
    </source>
</evidence>
<dbReference type="InterPro" id="IPR009057">
    <property type="entry name" value="Homeodomain-like_sf"/>
</dbReference>
<dbReference type="PANTHER" id="PTHR30055:SF234">
    <property type="entry name" value="HTH-TYPE TRANSCRIPTIONAL REGULATOR BETI"/>
    <property type="match status" value="1"/>
</dbReference>
<keyword evidence="7" id="KW-1185">Reference proteome</keyword>
<dbReference type="InterPro" id="IPR050109">
    <property type="entry name" value="HTH-type_TetR-like_transc_reg"/>
</dbReference>
<dbReference type="Gene3D" id="1.10.357.10">
    <property type="entry name" value="Tetracycline Repressor, domain 2"/>
    <property type="match status" value="1"/>
</dbReference>
<organism evidence="6 7">
    <name type="scientific">Mesorhizobium hungaricum</name>
    <dbReference type="NCBI Taxonomy" id="1566387"/>
    <lineage>
        <taxon>Bacteria</taxon>
        <taxon>Pseudomonadati</taxon>
        <taxon>Pseudomonadota</taxon>
        <taxon>Alphaproteobacteria</taxon>
        <taxon>Hyphomicrobiales</taxon>
        <taxon>Phyllobacteriaceae</taxon>
        <taxon>Mesorhizobium</taxon>
    </lineage>
</organism>
<dbReference type="EMBL" id="MDEO01000033">
    <property type="protein sequence ID" value="OCX16568.1"/>
    <property type="molecule type" value="Genomic_DNA"/>
</dbReference>
<dbReference type="PANTHER" id="PTHR30055">
    <property type="entry name" value="HTH-TYPE TRANSCRIPTIONAL REGULATOR RUTR"/>
    <property type="match status" value="1"/>
</dbReference>
<comment type="caution">
    <text evidence="6">The sequence shown here is derived from an EMBL/GenBank/DDBJ whole genome shotgun (WGS) entry which is preliminary data.</text>
</comment>
<dbReference type="GO" id="GO:0003700">
    <property type="term" value="F:DNA-binding transcription factor activity"/>
    <property type="evidence" value="ECO:0007669"/>
    <property type="project" value="TreeGrafter"/>
</dbReference>
<dbReference type="SUPFAM" id="SSF46689">
    <property type="entry name" value="Homeodomain-like"/>
    <property type="match status" value="1"/>
</dbReference>
<dbReference type="RefSeq" id="WP_065998088.1">
    <property type="nucleotide sequence ID" value="NZ_MDEO01000033.1"/>
</dbReference>
<name>A0A1C2DP65_9HYPH</name>
<evidence type="ECO:0000313" key="7">
    <source>
        <dbReference type="Proteomes" id="UP000094412"/>
    </source>
</evidence>
<keyword evidence="3" id="KW-0804">Transcription</keyword>
<keyword evidence="2 4" id="KW-0238">DNA-binding</keyword>
<gene>
    <name evidence="6" type="ORF">QV13_14860</name>
</gene>
<dbReference type="AlphaFoldDB" id="A0A1C2DP65"/>
<dbReference type="STRING" id="1566387.QV13_14860"/>
<evidence type="ECO:0000256" key="4">
    <source>
        <dbReference type="PROSITE-ProRule" id="PRU00335"/>
    </source>
</evidence>
<keyword evidence="1" id="KW-0805">Transcription regulation</keyword>
<dbReference type="PRINTS" id="PR00455">
    <property type="entry name" value="HTHTETR"/>
</dbReference>
<feature type="domain" description="HTH tetR-type" evidence="5">
    <location>
        <begin position="2"/>
        <end position="62"/>
    </location>
</feature>
<evidence type="ECO:0000259" key="5">
    <source>
        <dbReference type="PROSITE" id="PS50977"/>
    </source>
</evidence>